<organism evidence="1">
    <name type="scientific">Mesocestoides corti</name>
    <name type="common">Flatworm</name>
    <dbReference type="NCBI Taxonomy" id="53468"/>
    <lineage>
        <taxon>Eukaryota</taxon>
        <taxon>Metazoa</taxon>
        <taxon>Spiralia</taxon>
        <taxon>Lophotrochozoa</taxon>
        <taxon>Platyhelminthes</taxon>
        <taxon>Cestoda</taxon>
        <taxon>Eucestoda</taxon>
        <taxon>Cyclophyllidea</taxon>
        <taxon>Mesocestoididae</taxon>
        <taxon>Mesocestoides</taxon>
    </lineage>
</organism>
<accession>A0A5K3G0R2</accession>
<name>A0A5K3G0R2_MESCO</name>
<dbReference type="AlphaFoldDB" id="A0A5K3G0R2"/>
<reference evidence="1" key="1">
    <citation type="submission" date="2019-11" db="UniProtKB">
        <authorList>
            <consortium name="WormBaseParasite"/>
        </authorList>
    </citation>
    <scope>IDENTIFICATION</scope>
</reference>
<protein>
    <submittedName>
        <fullName evidence="1">OB_NTP_bind domain-containing protein</fullName>
    </submittedName>
</protein>
<proteinExistence type="predicted"/>
<dbReference type="WBParaSite" id="MCU_013902-RA">
    <property type="protein sequence ID" value="MCU_013902-RA"/>
    <property type="gene ID" value="MCU_013902"/>
</dbReference>
<evidence type="ECO:0000313" key="1">
    <source>
        <dbReference type="WBParaSite" id="MCU_013902-RA"/>
    </source>
</evidence>
<sequence length="55" mass="6310">MDFFGTQRYHSVPNNTKAMVHPNSTAWLNTFKSGGESLPTTWLFNIEQCNFTERG</sequence>